<dbReference type="PANTHER" id="PTHR44757:SF2">
    <property type="entry name" value="BIOFILM ARCHITECTURE MAINTENANCE PROTEIN MBAA"/>
    <property type="match status" value="1"/>
</dbReference>
<dbReference type="SMART" id="SM00091">
    <property type="entry name" value="PAS"/>
    <property type="match status" value="2"/>
</dbReference>
<dbReference type="InterPro" id="IPR013656">
    <property type="entry name" value="PAS_4"/>
</dbReference>
<evidence type="ECO:0000259" key="3">
    <source>
        <dbReference type="PROSITE" id="PS50887"/>
    </source>
</evidence>
<sequence length="719" mass="81784">MTLLLASHFLNEEFPKEIKSLELHDTNVNATRAFRCFQEMSDIEKNVFDNIPSLVWLLTEQGDAYFFNKLSQEYIGAQELHQLINGWDNVIHPEDSKLYKNEWLQAFIHKNEFQFECRIQHHSGTYRWFLLSAKFIENTNVEKKYWFINCADIHETKRHQQNLVKCIDTQTNMLDTSIDCIKLLEVDGTLLHINKSGCTALNISENNKHSGMKWVDLLPAEIRSKAVRALKVAAQGKPSRFRGMSTSGNKKQYWDNLLTPIFNDTGETLRILCISRDVTSQKETEMRLQIASELDELTGLYNRRFFKSQLKRTLLKHKSNKKRLGLMLLDLDYFKHVNDTLGHAAGDHLLRILSKRIENILPANTFVARLGGDEFAIVVNEIEDGSDLEKIAIDVNKLLDAPITYAGNLINGSMSIGCAIYPLDSKDSSTLMKCADTALNDLKATGRGGFRMFNSHMLVAAQDVAIQLNKARHIIRDDLIIPFYQPKVRLSDAKVVGFEALLRWQTSDNQVHFPKNVEQAFQDYVLATRISDAIQNKVFADISTWMKQKLQLVPVSINAAPVEFLKDNYAERLLHRLSQYKIPHHLIEIEITEQILDDRGSDYVVRALTLLKQNGVRIALDDFGTGHSSLTRLRDYPVDCLKIDCDFIRRMNHDPAISAIVEAIVALGPKLSLDIVAEGIENIEQLELLKLSGCTIGQGFLFSQAVSHQQATLMLGKTV</sequence>
<dbReference type="SMART" id="SM00052">
    <property type="entry name" value="EAL"/>
    <property type="match status" value="1"/>
</dbReference>
<dbReference type="InterPro" id="IPR001610">
    <property type="entry name" value="PAC"/>
</dbReference>
<accession>N9DZ60</accession>
<dbReference type="PROSITE" id="PS50883">
    <property type="entry name" value="EAL"/>
    <property type="match status" value="1"/>
</dbReference>
<dbReference type="SUPFAM" id="SSF55073">
    <property type="entry name" value="Nucleotide cyclase"/>
    <property type="match status" value="1"/>
</dbReference>
<dbReference type="Gene3D" id="3.20.20.450">
    <property type="entry name" value="EAL domain"/>
    <property type="match status" value="1"/>
</dbReference>
<dbReference type="Gene3D" id="3.30.70.270">
    <property type="match status" value="1"/>
</dbReference>
<dbReference type="InterPro" id="IPR001633">
    <property type="entry name" value="EAL_dom"/>
</dbReference>
<dbReference type="Pfam" id="PF08448">
    <property type="entry name" value="PAS_4"/>
    <property type="match status" value="1"/>
</dbReference>
<feature type="domain" description="EAL" evidence="2">
    <location>
        <begin position="461"/>
        <end position="719"/>
    </location>
</feature>
<dbReference type="SUPFAM" id="SSF55785">
    <property type="entry name" value="PYP-like sensor domain (PAS domain)"/>
    <property type="match status" value="2"/>
</dbReference>
<comment type="caution">
    <text evidence="4">The sequence shown here is derived from an EMBL/GenBank/DDBJ whole genome shotgun (WGS) entry which is preliminary data.</text>
</comment>
<dbReference type="InterPro" id="IPR000014">
    <property type="entry name" value="PAS"/>
</dbReference>
<dbReference type="NCBIfam" id="TIGR00229">
    <property type="entry name" value="sensory_box"/>
    <property type="match status" value="1"/>
</dbReference>
<dbReference type="InterPro" id="IPR000160">
    <property type="entry name" value="GGDEF_dom"/>
</dbReference>
<dbReference type="PROSITE" id="PS50113">
    <property type="entry name" value="PAC"/>
    <property type="match status" value="1"/>
</dbReference>
<dbReference type="InterPro" id="IPR029787">
    <property type="entry name" value="Nucleotide_cyclase"/>
</dbReference>
<dbReference type="Pfam" id="PF00990">
    <property type="entry name" value="GGDEF"/>
    <property type="match status" value="1"/>
</dbReference>
<dbReference type="CDD" id="cd01949">
    <property type="entry name" value="GGDEF"/>
    <property type="match status" value="1"/>
</dbReference>
<dbReference type="InterPro" id="IPR035965">
    <property type="entry name" value="PAS-like_dom_sf"/>
</dbReference>
<dbReference type="PROSITE" id="PS50887">
    <property type="entry name" value="GGDEF"/>
    <property type="match status" value="1"/>
</dbReference>
<dbReference type="SUPFAM" id="SSF141868">
    <property type="entry name" value="EAL domain-like"/>
    <property type="match status" value="1"/>
</dbReference>
<evidence type="ECO:0000259" key="1">
    <source>
        <dbReference type="PROSITE" id="PS50113"/>
    </source>
</evidence>
<dbReference type="EMBL" id="APQL01000011">
    <property type="protein sequence ID" value="ENW03493.1"/>
    <property type="molecule type" value="Genomic_DNA"/>
</dbReference>
<dbReference type="SMART" id="SM00086">
    <property type="entry name" value="PAC"/>
    <property type="match status" value="2"/>
</dbReference>
<proteinExistence type="predicted"/>
<name>N9DZ60_9GAMM</name>
<dbReference type="CDD" id="cd01948">
    <property type="entry name" value="EAL"/>
    <property type="match status" value="1"/>
</dbReference>
<dbReference type="CDD" id="cd00130">
    <property type="entry name" value="PAS"/>
    <property type="match status" value="1"/>
</dbReference>
<dbReference type="InterPro" id="IPR035919">
    <property type="entry name" value="EAL_sf"/>
</dbReference>
<dbReference type="AlphaFoldDB" id="N9DZ60"/>
<dbReference type="InterPro" id="IPR013655">
    <property type="entry name" value="PAS_fold_3"/>
</dbReference>
<evidence type="ECO:0008006" key="6">
    <source>
        <dbReference type="Google" id="ProtNLM"/>
    </source>
</evidence>
<dbReference type="eggNOG" id="COG5001">
    <property type="taxonomic scope" value="Bacteria"/>
</dbReference>
<feature type="domain" description="GGDEF" evidence="3">
    <location>
        <begin position="322"/>
        <end position="455"/>
    </location>
</feature>
<keyword evidence="5" id="KW-1185">Reference proteome</keyword>
<evidence type="ECO:0000259" key="2">
    <source>
        <dbReference type="PROSITE" id="PS50883"/>
    </source>
</evidence>
<dbReference type="HOGENOM" id="CLU_000445_70_20_6"/>
<gene>
    <name evidence="4" type="ORF">F933_02887</name>
</gene>
<reference evidence="4 5" key="1">
    <citation type="submission" date="2013-02" db="EMBL/GenBank/DDBJ databases">
        <title>The Genome Sequence of Acinetobacter beijerinckii CIP 110307.</title>
        <authorList>
            <consortium name="The Broad Institute Genome Sequencing Platform"/>
            <consortium name="The Broad Institute Genome Sequencing Center for Infectious Disease"/>
            <person name="Cerqueira G."/>
            <person name="Feldgarden M."/>
            <person name="Courvalin P."/>
            <person name="Perichon B."/>
            <person name="Grillot-Courvalin C."/>
            <person name="Clermont D."/>
            <person name="Rocha E."/>
            <person name="Yoon E.-J."/>
            <person name="Nemec A."/>
            <person name="Walker B."/>
            <person name="Young S.K."/>
            <person name="Zeng Q."/>
            <person name="Gargeya S."/>
            <person name="Fitzgerald M."/>
            <person name="Haas B."/>
            <person name="Abouelleil A."/>
            <person name="Alvarado L."/>
            <person name="Arachchi H.M."/>
            <person name="Berlin A.M."/>
            <person name="Chapman S.B."/>
            <person name="Dewar J."/>
            <person name="Goldberg J."/>
            <person name="Griggs A."/>
            <person name="Gujja S."/>
            <person name="Hansen M."/>
            <person name="Howarth C."/>
            <person name="Imamovic A."/>
            <person name="Larimer J."/>
            <person name="McCowan C."/>
            <person name="Murphy C."/>
            <person name="Neiman D."/>
            <person name="Pearson M."/>
            <person name="Priest M."/>
            <person name="Roberts A."/>
            <person name="Saif S."/>
            <person name="Shea T."/>
            <person name="Sisk P."/>
            <person name="Sykes S."/>
            <person name="Wortman J."/>
            <person name="Nusbaum C."/>
            <person name="Birren B."/>
        </authorList>
    </citation>
    <scope>NUCLEOTIDE SEQUENCE [LARGE SCALE GENOMIC DNA]</scope>
    <source>
        <strain evidence="4 5">CIP 110307</strain>
    </source>
</reference>
<dbReference type="InterPro" id="IPR043128">
    <property type="entry name" value="Rev_trsase/Diguanyl_cyclase"/>
</dbReference>
<dbReference type="Pfam" id="PF00563">
    <property type="entry name" value="EAL"/>
    <property type="match status" value="1"/>
</dbReference>
<protein>
    <recommendedName>
        <fullName evidence="6">Diguanylate cyclase (GGDEF) domain-containing protein</fullName>
    </recommendedName>
</protein>
<organism evidence="4 5">
    <name type="scientific">Acinetobacter beijerinckii CIP 110307</name>
    <dbReference type="NCBI Taxonomy" id="1217648"/>
    <lineage>
        <taxon>Bacteria</taxon>
        <taxon>Pseudomonadati</taxon>
        <taxon>Pseudomonadota</taxon>
        <taxon>Gammaproteobacteria</taxon>
        <taxon>Moraxellales</taxon>
        <taxon>Moraxellaceae</taxon>
        <taxon>Acinetobacter</taxon>
    </lineage>
</organism>
<evidence type="ECO:0000313" key="5">
    <source>
        <dbReference type="Proteomes" id="UP000017670"/>
    </source>
</evidence>
<dbReference type="Gene3D" id="3.30.450.20">
    <property type="entry name" value="PAS domain"/>
    <property type="match status" value="2"/>
</dbReference>
<dbReference type="Proteomes" id="UP000017670">
    <property type="component" value="Unassembled WGS sequence"/>
</dbReference>
<dbReference type="Pfam" id="PF08447">
    <property type="entry name" value="PAS_3"/>
    <property type="match status" value="1"/>
</dbReference>
<dbReference type="STRING" id="262668.GCA_000931715_02741"/>
<evidence type="ECO:0000313" key="4">
    <source>
        <dbReference type="EMBL" id="ENW03493.1"/>
    </source>
</evidence>
<dbReference type="SMART" id="SM00267">
    <property type="entry name" value="GGDEF"/>
    <property type="match status" value="1"/>
</dbReference>
<dbReference type="InterPro" id="IPR000700">
    <property type="entry name" value="PAS-assoc_C"/>
</dbReference>
<dbReference type="InterPro" id="IPR052155">
    <property type="entry name" value="Biofilm_reg_signaling"/>
</dbReference>
<dbReference type="PANTHER" id="PTHR44757">
    <property type="entry name" value="DIGUANYLATE CYCLASE DGCP"/>
    <property type="match status" value="1"/>
</dbReference>
<dbReference type="PATRIC" id="fig|1217648.3.peg.2807"/>
<dbReference type="NCBIfam" id="TIGR00254">
    <property type="entry name" value="GGDEF"/>
    <property type="match status" value="1"/>
</dbReference>
<feature type="domain" description="PAC" evidence="1">
    <location>
        <begin position="237"/>
        <end position="290"/>
    </location>
</feature>